<dbReference type="EMBL" id="PGOL01000358">
    <property type="protein sequence ID" value="PKI71807.1"/>
    <property type="molecule type" value="Genomic_DNA"/>
</dbReference>
<dbReference type="PANTHER" id="PTHR31111">
    <property type="entry name" value="BNAA05G37150D PROTEIN-RELATED"/>
    <property type="match status" value="1"/>
</dbReference>
<dbReference type="Proteomes" id="UP000233551">
    <property type="component" value="Unassembled WGS sequence"/>
</dbReference>
<sequence length="175" mass="20159">MISDPYFIHRHDVHAETCPKLFLLNTSLGLMRRWLLCDRDQSVPETARKLLNHLPAYHLSPSIQKVTIWRSLIRAPESAYLSQVVLEHQIFTLGSDQNWRRIAVFNVHNRFQYRREVCINGVIYCLARGRGTDPQWLYPGPCLVAFDLVSEIFQIDSSLLWGLGMRTSSAMTASS</sequence>
<dbReference type="InterPro" id="IPR013187">
    <property type="entry name" value="F-box-assoc_dom_typ3"/>
</dbReference>
<name>A0A2I0KTJ2_PUNGR</name>
<feature type="domain" description="F-box associated beta-propeller type 3" evidence="1">
    <location>
        <begin position="85"/>
        <end position="154"/>
    </location>
</feature>
<dbReference type="NCBIfam" id="TIGR01640">
    <property type="entry name" value="F_box_assoc_1"/>
    <property type="match status" value="1"/>
</dbReference>
<evidence type="ECO:0000313" key="3">
    <source>
        <dbReference type="Proteomes" id="UP000233551"/>
    </source>
</evidence>
<proteinExistence type="predicted"/>
<dbReference type="AlphaFoldDB" id="A0A2I0KTJ2"/>
<evidence type="ECO:0000313" key="2">
    <source>
        <dbReference type="EMBL" id="PKI71807.1"/>
    </source>
</evidence>
<keyword evidence="3" id="KW-1185">Reference proteome</keyword>
<dbReference type="InterPro" id="IPR017451">
    <property type="entry name" value="F-box-assoc_interact_dom"/>
</dbReference>
<evidence type="ECO:0000259" key="1">
    <source>
        <dbReference type="Pfam" id="PF08268"/>
    </source>
</evidence>
<gene>
    <name evidence="2" type="ORF">CRG98_007823</name>
</gene>
<organism evidence="2 3">
    <name type="scientific">Punica granatum</name>
    <name type="common">Pomegranate</name>
    <dbReference type="NCBI Taxonomy" id="22663"/>
    <lineage>
        <taxon>Eukaryota</taxon>
        <taxon>Viridiplantae</taxon>
        <taxon>Streptophyta</taxon>
        <taxon>Embryophyta</taxon>
        <taxon>Tracheophyta</taxon>
        <taxon>Spermatophyta</taxon>
        <taxon>Magnoliopsida</taxon>
        <taxon>eudicotyledons</taxon>
        <taxon>Gunneridae</taxon>
        <taxon>Pentapetalae</taxon>
        <taxon>rosids</taxon>
        <taxon>malvids</taxon>
        <taxon>Myrtales</taxon>
        <taxon>Lythraceae</taxon>
        <taxon>Punica</taxon>
    </lineage>
</organism>
<comment type="caution">
    <text evidence="2">The sequence shown here is derived from an EMBL/GenBank/DDBJ whole genome shotgun (WGS) entry which is preliminary data.</text>
</comment>
<dbReference type="Pfam" id="PF08268">
    <property type="entry name" value="FBA_3"/>
    <property type="match status" value="1"/>
</dbReference>
<dbReference type="PANTHER" id="PTHR31111:SF138">
    <property type="entry name" value="F-BOX ASSOCIATED DOMAIN-CONTAINING PROTEIN"/>
    <property type="match status" value="1"/>
</dbReference>
<accession>A0A2I0KTJ2</accession>
<reference evidence="2 3" key="1">
    <citation type="submission" date="2017-11" db="EMBL/GenBank/DDBJ databases">
        <title>De-novo sequencing of pomegranate (Punica granatum L.) genome.</title>
        <authorList>
            <person name="Akparov Z."/>
            <person name="Amiraslanov A."/>
            <person name="Hajiyeva S."/>
            <person name="Abbasov M."/>
            <person name="Kaur K."/>
            <person name="Hamwieh A."/>
            <person name="Solovyev V."/>
            <person name="Salamov A."/>
            <person name="Braich B."/>
            <person name="Kosarev P."/>
            <person name="Mahmoud A."/>
            <person name="Hajiyev E."/>
            <person name="Babayeva S."/>
            <person name="Izzatullayeva V."/>
            <person name="Mammadov A."/>
            <person name="Mammadov A."/>
            <person name="Sharifova S."/>
            <person name="Ojaghi J."/>
            <person name="Eynullazada K."/>
            <person name="Bayramov B."/>
            <person name="Abdulazimova A."/>
            <person name="Shahmuradov I."/>
        </authorList>
    </citation>
    <scope>NUCLEOTIDE SEQUENCE [LARGE SCALE GENOMIC DNA]</scope>
    <source>
        <strain evidence="3">cv. AG2017</strain>
        <tissue evidence="2">Leaf</tissue>
    </source>
</reference>
<protein>
    <recommendedName>
        <fullName evidence="1">F-box associated beta-propeller type 3 domain-containing protein</fullName>
    </recommendedName>
</protein>